<sequence>MASVPFVMRRMLKTCRSEERLPSDEEFKANKPAYKAALKAARDLAGEEPLDDIGEWAVEWTKETGELPTPERFRKQTRQFLTQRGIEIPEDSVLATP</sequence>
<accession>A0A1U7EXU3</accession>
<dbReference type="eggNOG" id="ENOG502N5A0">
    <property type="taxonomic scope" value="Archaea"/>
</dbReference>
<evidence type="ECO:0000313" key="1">
    <source>
        <dbReference type="EMBL" id="CAI50042.1"/>
    </source>
</evidence>
<name>A0A1U7EXU3_NATPD</name>
<dbReference type="GeneID" id="3701911"/>
<dbReference type="RefSeq" id="WP_011323659.1">
    <property type="nucleotide sequence ID" value="NC_007426.1"/>
</dbReference>
<dbReference type="HOGENOM" id="CLU_2340261_0_0_2"/>
<protein>
    <submittedName>
        <fullName evidence="1">Uncharacterized protein</fullName>
    </submittedName>
</protein>
<dbReference type="EMBL" id="CR936257">
    <property type="protein sequence ID" value="CAI50042.1"/>
    <property type="molecule type" value="Genomic_DNA"/>
</dbReference>
<reference evidence="1 2" key="1">
    <citation type="journal article" date="2005" name="Genome Res.">
        <title>Living with two extremes: conclusions from the genome sequence of Natronomonas pharaonis.</title>
        <authorList>
            <person name="Falb M."/>
            <person name="Pfeiffer F."/>
            <person name="Palm P."/>
            <person name="Rodewald K."/>
            <person name="Hickmann V."/>
            <person name="Tittor J."/>
            <person name="Oesterhelt D."/>
        </authorList>
    </citation>
    <scope>NUCLEOTIDE SEQUENCE [LARGE SCALE GENOMIC DNA]</scope>
    <source>
        <strain evidence="2">ATCC 35678 / DSM 2160 / CIP 103997 / JCM 8858 / NBRC 14720 / NCIMB 2260 / Gabara</strain>
    </source>
</reference>
<organism evidence="1 2">
    <name type="scientific">Natronomonas pharaonis (strain ATCC 35678 / DSM 2160 / CIP 103997 / JCM 8858 / NBRC 14720 / NCIMB 2260 / Gabara)</name>
    <name type="common">Halobacterium pharaonis</name>
    <dbReference type="NCBI Taxonomy" id="348780"/>
    <lineage>
        <taxon>Archaea</taxon>
        <taxon>Methanobacteriati</taxon>
        <taxon>Methanobacteriota</taxon>
        <taxon>Stenosarchaea group</taxon>
        <taxon>Halobacteria</taxon>
        <taxon>Halobacteriales</taxon>
        <taxon>Natronomonadaceae</taxon>
        <taxon>Natronomonas</taxon>
    </lineage>
</organism>
<dbReference type="Proteomes" id="UP000002698">
    <property type="component" value="Chromosome"/>
</dbReference>
<dbReference type="EnsemblBacteria" id="CAI50042">
    <property type="protein sequence ID" value="CAI50042"/>
    <property type="gene ID" value="NP_3902A"/>
</dbReference>
<proteinExistence type="predicted"/>
<gene>
    <name evidence="1" type="ordered locus">NP_3902A</name>
</gene>
<dbReference type="KEGG" id="nph:NP_3902A"/>
<dbReference type="AlphaFoldDB" id="A0A1U7EXU3"/>
<evidence type="ECO:0000313" key="2">
    <source>
        <dbReference type="Proteomes" id="UP000002698"/>
    </source>
</evidence>
<keyword evidence="2" id="KW-1185">Reference proteome</keyword>